<keyword evidence="8" id="KW-1185">Reference proteome</keyword>
<comment type="similarity">
    <text evidence="1">Belongs to the carbohydrate kinase PfkB family.</text>
</comment>
<dbReference type="Proteomes" id="UP000231516">
    <property type="component" value="Unassembled WGS sequence"/>
</dbReference>
<evidence type="ECO:0000313" key="7">
    <source>
        <dbReference type="EMBL" id="PIB25224.1"/>
    </source>
</evidence>
<feature type="domain" description="Carbohydrate kinase PfkB" evidence="6">
    <location>
        <begin position="2"/>
        <end position="303"/>
    </location>
</feature>
<dbReference type="OrthoDB" id="9795789at2"/>
<dbReference type="PANTHER" id="PTHR43085">
    <property type="entry name" value="HEXOKINASE FAMILY MEMBER"/>
    <property type="match status" value="1"/>
</dbReference>
<comment type="caution">
    <text evidence="7">The sequence shown here is derived from an EMBL/GenBank/DDBJ whole genome shotgun (WGS) entry which is preliminary data.</text>
</comment>
<reference evidence="7 8" key="1">
    <citation type="submission" date="2016-08" db="EMBL/GenBank/DDBJ databases">
        <title>Draft genome of Amylibacter sp. strain 4G11.</title>
        <authorList>
            <person name="Wong S.-K."/>
            <person name="Hamasaki K."/>
            <person name="Yoshizawa S."/>
        </authorList>
    </citation>
    <scope>NUCLEOTIDE SEQUENCE [LARGE SCALE GENOMIC DNA]</scope>
    <source>
        <strain evidence="7 8">4G11</strain>
    </source>
</reference>
<keyword evidence="3" id="KW-0547">Nucleotide-binding</keyword>
<dbReference type="PROSITE" id="PS00584">
    <property type="entry name" value="PFKB_KINASES_2"/>
    <property type="match status" value="1"/>
</dbReference>
<organism evidence="7 8">
    <name type="scientific">Paramylibacter kogurei</name>
    <dbReference type="NCBI Taxonomy" id="1889778"/>
    <lineage>
        <taxon>Bacteria</taxon>
        <taxon>Pseudomonadati</taxon>
        <taxon>Pseudomonadota</taxon>
        <taxon>Alphaproteobacteria</taxon>
        <taxon>Rhodobacterales</taxon>
        <taxon>Paracoccaceae</taxon>
        <taxon>Paramylibacter</taxon>
    </lineage>
</organism>
<dbReference type="InterPro" id="IPR002173">
    <property type="entry name" value="Carboh/pur_kinase_PfkB_CS"/>
</dbReference>
<evidence type="ECO:0000313" key="8">
    <source>
        <dbReference type="Proteomes" id="UP000231516"/>
    </source>
</evidence>
<gene>
    <name evidence="7" type="ORF">BFP76_01085</name>
</gene>
<dbReference type="Pfam" id="PF00294">
    <property type="entry name" value="PfkB"/>
    <property type="match status" value="1"/>
</dbReference>
<dbReference type="AlphaFoldDB" id="A0A2G5K978"/>
<dbReference type="EMBL" id="MDGM01000011">
    <property type="protein sequence ID" value="PIB25224.1"/>
    <property type="molecule type" value="Genomic_DNA"/>
</dbReference>
<sequence>MILCCGEALIDMVPSDVNGQTSYTPLNGGAVYNTAIALSRLGVNTGFLSGLSTDLFGAQLNRILLHENVDTSYCVRSNQPTTLAFVQLTNGHAQYTFYDENSAGRLLSPRDVPAIPATVQAMFFGGISLCNDPAGNTYEQVCVANAAKKVIMIDPNIRPSFIDDTAQYLNRIDNMISHADIVKLSDEDLDWIATARETPVDPMDVIHEFGSKIVLITKGSKGSVAHLPSGATVDMHPPAINVVDTIGAGDTFNAGFLSVLHSLGLLTKEKIAKIDANDIHKALDYASKAAAIAVSRSGANPPTKAELEQQFHQITVDA</sequence>
<evidence type="ECO:0000256" key="4">
    <source>
        <dbReference type="ARBA" id="ARBA00022777"/>
    </source>
</evidence>
<keyword evidence="2" id="KW-0808">Transferase</keyword>
<dbReference type="CDD" id="cd01167">
    <property type="entry name" value="bac_FRK"/>
    <property type="match status" value="1"/>
</dbReference>
<dbReference type="InterPro" id="IPR050306">
    <property type="entry name" value="PfkB_Carbo_kinase"/>
</dbReference>
<evidence type="ECO:0000256" key="2">
    <source>
        <dbReference type="ARBA" id="ARBA00022679"/>
    </source>
</evidence>
<dbReference type="InterPro" id="IPR029056">
    <property type="entry name" value="Ribokinase-like"/>
</dbReference>
<name>A0A2G5K978_9RHOB</name>
<evidence type="ECO:0000256" key="5">
    <source>
        <dbReference type="ARBA" id="ARBA00022840"/>
    </source>
</evidence>
<proteinExistence type="inferred from homology"/>
<protein>
    <recommendedName>
        <fullName evidence="6">Carbohydrate kinase PfkB domain-containing protein</fullName>
    </recommendedName>
</protein>
<dbReference type="Gene3D" id="3.40.1190.20">
    <property type="match status" value="1"/>
</dbReference>
<evidence type="ECO:0000259" key="6">
    <source>
        <dbReference type="Pfam" id="PF00294"/>
    </source>
</evidence>
<evidence type="ECO:0000256" key="3">
    <source>
        <dbReference type="ARBA" id="ARBA00022741"/>
    </source>
</evidence>
<dbReference type="GO" id="GO:0005524">
    <property type="term" value="F:ATP binding"/>
    <property type="evidence" value="ECO:0007669"/>
    <property type="project" value="UniProtKB-KW"/>
</dbReference>
<keyword evidence="4" id="KW-0418">Kinase</keyword>
<dbReference type="GO" id="GO:0016301">
    <property type="term" value="F:kinase activity"/>
    <property type="evidence" value="ECO:0007669"/>
    <property type="project" value="UniProtKB-KW"/>
</dbReference>
<evidence type="ECO:0000256" key="1">
    <source>
        <dbReference type="ARBA" id="ARBA00010688"/>
    </source>
</evidence>
<accession>A0A2G5K978</accession>
<dbReference type="PANTHER" id="PTHR43085:SF1">
    <property type="entry name" value="PSEUDOURIDINE KINASE-RELATED"/>
    <property type="match status" value="1"/>
</dbReference>
<keyword evidence="5" id="KW-0067">ATP-binding</keyword>
<dbReference type="SUPFAM" id="SSF53613">
    <property type="entry name" value="Ribokinase-like"/>
    <property type="match status" value="1"/>
</dbReference>
<dbReference type="InterPro" id="IPR011611">
    <property type="entry name" value="PfkB_dom"/>
</dbReference>